<gene>
    <name evidence="2" type="ORF">LSTR_LSTR015589</name>
</gene>
<organism evidence="2 3">
    <name type="scientific">Laodelphax striatellus</name>
    <name type="common">Small brown planthopper</name>
    <name type="synonym">Delphax striatella</name>
    <dbReference type="NCBI Taxonomy" id="195883"/>
    <lineage>
        <taxon>Eukaryota</taxon>
        <taxon>Metazoa</taxon>
        <taxon>Ecdysozoa</taxon>
        <taxon>Arthropoda</taxon>
        <taxon>Hexapoda</taxon>
        <taxon>Insecta</taxon>
        <taxon>Pterygota</taxon>
        <taxon>Neoptera</taxon>
        <taxon>Paraneoptera</taxon>
        <taxon>Hemiptera</taxon>
        <taxon>Auchenorrhyncha</taxon>
        <taxon>Fulgoroidea</taxon>
        <taxon>Delphacidae</taxon>
        <taxon>Criomorphinae</taxon>
        <taxon>Laodelphax</taxon>
    </lineage>
</organism>
<dbReference type="OrthoDB" id="6614396at2759"/>
<dbReference type="AlphaFoldDB" id="A0A482XFI5"/>
<comment type="caution">
    <text evidence="2">The sequence shown here is derived from an EMBL/GenBank/DDBJ whole genome shotgun (WGS) entry which is preliminary data.</text>
</comment>
<dbReference type="SUPFAM" id="SSF63570">
    <property type="entry name" value="PABC (PABP) domain"/>
    <property type="match status" value="2"/>
</dbReference>
<reference evidence="2 3" key="1">
    <citation type="journal article" date="2017" name="Gigascience">
        <title>Genome sequence of the small brown planthopper, Laodelphax striatellus.</title>
        <authorList>
            <person name="Zhu J."/>
            <person name="Jiang F."/>
            <person name="Wang X."/>
            <person name="Yang P."/>
            <person name="Bao Y."/>
            <person name="Zhao W."/>
            <person name="Wang W."/>
            <person name="Lu H."/>
            <person name="Wang Q."/>
            <person name="Cui N."/>
            <person name="Li J."/>
            <person name="Chen X."/>
            <person name="Luo L."/>
            <person name="Yu J."/>
            <person name="Kang L."/>
            <person name="Cui F."/>
        </authorList>
    </citation>
    <scope>NUCLEOTIDE SEQUENCE [LARGE SCALE GENOMIC DNA]</scope>
    <source>
        <strain evidence="2">Lst14</strain>
    </source>
</reference>
<dbReference type="InterPro" id="IPR002004">
    <property type="entry name" value="PABP_HYD_C"/>
</dbReference>
<dbReference type="PROSITE" id="PS51309">
    <property type="entry name" value="PABC"/>
    <property type="match status" value="1"/>
</dbReference>
<evidence type="ECO:0000313" key="3">
    <source>
        <dbReference type="Proteomes" id="UP000291343"/>
    </source>
</evidence>
<evidence type="ECO:0000259" key="1">
    <source>
        <dbReference type="PROSITE" id="PS51309"/>
    </source>
</evidence>
<dbReference type="InterPro" id="IPR036053">
    <property type="entry name" value="PABP-dom"/>
</dbReference>
<sequence>MDLPPLFETRKVLLEHLSAKVQSLKSTLCTKDIAEELSQDLSNSEIILLLKNEEEFERRIDKTKTGQLLKKQSLGDDLFVAVSQIDSELCAQLTGMLLELDYATIQSLIDDPLHLKQAVRRAKQEYIKFTNGDLKDAFGEELFELVSERYADQQLASQLTGMLLELDATTLDQLISSPTELDEKLNAAYSCLMNSGEK</sequence>
<dbReference type="Gene3D" id="1.10.1900.10">
    <property type="entry name" value="c-terminal domain of poly(a) binding protein"/>
    <property type="match status" value="3"/>
</dbReference>
<keyword evidence="3" id="KW-1185">Reference proteome</keyword>
<dbReference type="GO" id="GO:0003723">
    <property type="term" value="F:RNA binding"/>
    <property type="evidence" value="ECO:0007669"/>
    <property type="project" value="InterPro"/>
</dbReference>
<dbReference type="SMART" id="SM00517">
    <property type="entry name" value="PolyA"/>
    <property type="match status" value="2"/>
</dbReference>
<feature type="domain" description="PABC" evidence="1">
    <location>
        <begin position="118"/>
        <end position="197"/>
    </location>
</feature>
<dbReference type="SMR" id="A0A482XFI5"/>
<name>A0A482XFI5_LAOST</name>
<evidence type="ECO:0000313" key="2">
    <source>
        <dbReference type="EMBL" id="RZF44038.1"/>
    </source>
</evidence>
<dbReference type="EMBL" id="QKKF02011732">
    <property type="protein sequence ID" value="RZF44038.1"/>
    <property type="molecule type" value="Genomic_DNA"/>
</dbReference>
<dbReference type="Proteomes" id="UP000291343">
    <property type="component" value="Unassembled WGS sequence"/>
</dbReference>
<dbReference type="InParanoid" id="A0A482XFI5"/>
<dbReference type="Pfam" id="PF00658">
    <property type="entry name" value="MLLE"/>
    <property type="match status" value="2"/>
</dbReference>
<dbReference type="STRING" id="195883.A0A482XFI5"/>
<protein>
    <recommendedName>
        <fullName evidence="1">PABC domain-containing protein</fullName>
    </recommendedName>
</protein>
<proteinExistence type="predicted"/>
<accession>A0A482XFI5</accession>